<evidence type="ECO:0000256" key="1">
    <source>
        <dbReference type="SAM" id="MobiDB-lite"/>
    </source>
</evidence>
<dbReference type="PANTHER" id="PTHR39420">
    <property type="match status" value="1"/>
</dbReference>
<gene>
    <name evidence="2" type="ORF">EG850_00180</name>
</gene>
<name>A0A3P3W265_9MICO</name>
<dbReference type="RefSeq" id="WP_124968658.1">
    <property type="nucleotide sequence ID" value="NZ_RQVS01000001.1"/>
</dbReference>
<dbReference type="SUPFAM" id="SSF55486">
    <property type="entry name" value="Metalloproteases ('zincins'), catalytic domain"/>
    <property type="match status" value="1"/>
</dbReference>
<proteinExistence type="predicted"/>
<dbReference type="Gene3D" id="1.20.150.30">
    <property type="entry name" value="Zincin-like metallopeptidase, N-terminal domain"/>
    <property type="match status" value="1"/>
</dbReference>
<feature type="region of interest" description="Disordered" evidence="1">
    <location>
        <begin position="434"/>
        <end position="453"/>
    </location>
</feature>
<evidence type="ECO:0008006" key="4">
    <source>
        <dbReference type="Google" id="ProtNLM"/>
    </source>
</evidence>
<accession>A0A3P3W265</accession>
<dbReference type="OrthoDB" id="8478472at2"/>
<dbReference type="AlphaFoldDB" id="A0A3P3W265"/>
<comment type="caution">
    <text evidence="2">The sequence shown here is derived from an EMBL/GenBank/DDBJ whole genome shotgun (WGS) entry which is preliminary data.</text>
</comment>
<dbReference type="InterPro" id="IPR042271">
    <property type="entry name" value="Zinicin_2_N"/>
</dbReference>
<dbReference type="NCBIfam" id="TIGR03624">
    <property type="entry name" value="putative hydrolase"/>
    <property type="match status" value="1"/>
</dbReference>
<reference evidence="2 3" key="1">
    <citation type="submission" date="2018-11" db="EMBL/GenBank/DDBJ databases">
        <title>YIM 102482-1 draft genome.</title>
        <authorList>
            <person name="Li G."/>
            <person name="Jiang Y."/>
        </authorList>
    </citation>
    <scope>NUCLEOTIDE SEQUENCE [LARGE SCALE GENOMIC DNA]</scope>
    <source>
        <strain evidence="2 3">YIM 102482-1</strain>
    </source>
</reference>
<evidence type="ECO:0000313" key="3">
    <source>
        <dbReference type="Proteomes" id="UP000274391"/>
    </source>
</evidence>
<dbReference type="Pfam" id="PF10103">
    <property type="entry name" value="Zincin_2"/>
    <property type="match status" value="1"/>
</dbReference>
<dbReference type="PANTHER" id="PTHR39420:SF2">
    <property type="entry name" value="HYDROLASE"/>
    <property type="match status" value="1"/>
</dbReference>
<organism evidence="2 3">
    <name type="scientific">Gulosibacter macacae</name>
    <dbReference type="NCBI Taxonomy" id="2488791"/>
    <lineage>
        <taxon>Bacteria</taxon>
        <taxon>Bacillati</taxon>
        <taxon>Actinomycetota</taxon>
        <taxon>Actinomycetes</taxon>
        <taxon>Micrococcales</taxon>
        <taxon>Microbacteriaceae</taxon>
        <taxon>Gulosibacter</taxon>
    </lineage>
</organism>
<protein>
    <recommendedName>
        <fullName evidence="4">Zinc-dependent metalloprotease</fullName>
    </recommendedName>
</protein>
<keyword evidence="3" id="KW-1185">Reference proteome</keyword>
<sequence length="453" mass="49336">MSEHNGPEDGLPEDELRRILEQLLGGGMIDPNQLAGVAGLPSDPAALQRLMMQMQQAMSSPTEGVNWDLARDAARQASAANREVTEVEAQQFAQAFNVAALWLSEATTVGDLTEAGRTLTRHEWIAQTLPVWTEMCTPVATSISGALVQMLSEQAPSELQDVVSQSMPMVKSMGQTMFAMQVGQTIGQLANEVLAGGDIGMPVLPTGRAALLPQNVETFAEGLELDFGEVVLWFAVREVAHARLFQHAKWLRLHLENSIAEFASGITIDAERIEETVRDLDIANPDELRAVLASGQLIPPRTPEQQLALERLETMIALIEGWVDVVTTDATARLPHANAIAEMVRRRRATGSPAERAFGALVGLELRPRRLRDAAAMWRLVTDKLGADARDSLWDHRDAVPSSEDIDSPQALVDRLAGSADERMLDEIDSDLQRLLDDPSSFGNAPEGGELKP</sequence>
<dbReference type="InterPro" id="IPR018766">
    <property type="entry name" value="Zinicin_2"/>
</dbReference>
<dbReference type="Proteomes" id="UP000274391">
    <property type="component" value="Unassembled WGS sequence"/>
</dbReference>
<evidence type="ECO:0000313" key="2">
    <source>
        <dbReference type="EMBL" id="RRJ88607.1"/>
    </source>
</evidence>
<dbReference type="EMBL" id="RQVS01000001">
    <property type="protein sequence ID" value="RRJ88607.1"/>
    <property type="molecule type" value="Genomic_DNA"/>
</dbReference>